<feature type="non-terminal residue" evidence="1">
    <location>
        <position position="1"/>
    </location>
</feature>
<evidence type="ECO:0000313" key="1">
    <source>
        <dbReference type="EMBL" id="NBN88618.1"/>
    </source>
</evidence>
<dbReference type="Proteomes" id="UP000713222">
    <property type="component" value="Unassembled WGS sequence"/>
</dbReference>
<name>A0A964UZF0_9PROT</name>
<dbReference type="AlphaFoldDB" id="A0A964UZF0"/>
<reference evidence="1" key="1">
    <citation type="submission" date="2018-10" db="EMBL/GenBank/DDBJ databases">
        <title>Iterative Subtractive Binning of Freshwater Chronoseries Metagenomes Recovers Nearly Complete Genomes from over Four Hundred Novel Species.</title>
        <authorList>
            <person name="Rodriguez-R L.M."/>
            <person name="Tsementzi D."/>
            <person name="Luo C."/>
            <person name="Konstantinidis K.T."/>
        </authorList>
    </citation>
    <scope>NUCLEOTIDE SEQUENCE</scope>
    <source>
        <strain evidence="1">WB7_6_001</strain>
    </source>
</reference>
<dbReference type="EMBL" id="RGET01000196">
    <property type="protein sequence ID" value="NBN88618.1"/>
    <property type="molecule type" value="Genomic_DNA"/>
</dbReference>
<organism evidence="1 2">
    <name type="scientific">Candidatus Fonsibacter lacus</name>
    <dbReference type="NCBI Taxonomy" id="2576439"/>
    <lineage>
        <taxon>Bacteria</taxon>
        <taxon>Pseudomonadati</taxon>
        <taxon>Pseudomonadota</taxon>
        <taxon>Alphaproteobacteria</taxon>
        <taxon>Candidatus Pelagibacterales</taxon>
        <taxon>Candidatus Pelagibacterales incertae sedis</taxon>
        <taxon>Candidatus Fonsibacter</taxon>
    </lineage>
</organism>
<gene>
    <name evidence="1" type="ORF">EBV32_05985</name>
</gene>
<sequence length="177" mass="17926">ACAGHVLAAGAAGPASGADPAGCDPPHCGAGGQGGAGGAVGAEPSVPFQADPIKARHGATLTERPTRLGQCGMGTKKGAPQGPVVQSLNTASTSRTAAQMQERSALLSTQASSASGSVSSRTDCQTCTACVSRERSSCSSWLFIFQVAMDRRGLPRLTQYRPWIARSVEDAERILGG</sequence>
<proteinExistence type="predicted"/>
<accession>A0A964UZF0</accession>
<evidence type="ECO:0000313" key="2">
    <source>
        <dbReference type="Proteomes" id="UP000713222"/>
    </source>
</evidence>
<protein>
    <submittedName>
        <fullName evidence="1">Uncharacterized protein</fullName>
    </submittedName>
</protein>
<comment type="caution">
    <text evidence="1">The sequence shown here is derived from an EMBL/GenBank/DDBJ whole genome shotgun (WGS) entry which is preliminary data.</text>
</comment>